<comment type="caution">
    <text evidence="2">The sequence shown here is derived from an EMBL/GenBank/DDBJ whole genome shotgun (WGS) entry which is preliminary data.</text>
</comment>
<accession>A0A1R3HCK8</accession>
<dbReference type="AlphaFoldDB" id="A0A1R3HCK8"/>
<keyword evidence="3" id="KW-1185">Reference proteome</keyword>
<dbReference type="OrthoDB" id="1932905at2759"/>
<gene>
    <name evidence="2" type="ORF">COLO4_29906</name>
</gene>
<name>A0A1R3HCK8_9ROSI</name>
<dbReference type="PANTHER" id="PTHR33513">
    <property type="entry name" value="OS06G0523300 PROTEIN"/>
    <property type="match status" value="1"/>
</dbReference>
<protein>
    <recommendedName>
        <fullName evidence="1">DUF7722 domain-containing protein</fullName>
    </recommendedName>
</protein>
<organism evidence="2 3">
    <name type="scientific">Corchorus olitorius</name>
    <dbReference type="NCBI Taxonomy" id="93759"/>
    <lineage>
        <taxon>Eukaryota</taxon>
        <taxon>Viridiplantae</taxon>
        <taxon>Streptophyta</taxon>
        <taxon>Embryophyta</taxon>
        <taxon>Tracheophyta</taxon>
        <taxon>Spermatophyta</taxon>
        <taxon>Magnoliopsida</taxon>
        <taxon>eudicotyledons</taxon>
        <taxon>Gunneridae</taxon>
        <taxon>Pentapetalae</taxon>
        <taxon>rosids</taxon>
        <taxon>malvids</taxon>
        <taxon>Malvales</taxon>
        <taxon>Malvaceae</taxon>
        <taxon>Grewioideae</taxon>
        <taxon>Apeibeae</taxon>
        <taxon>Corchorus</taxon>
    </lineage>
</organism>
<dbReference type="Proteomes" id="UP000187203">
    <property type="component" value="Unassembled WGS sequence"/>
</dbReference>
<evidence type="ECO:0000313" key="2">
    <source>
        <dbReference type="EMBL" id="OMO68094.1"/>
    </source>
</evidence>
<reference evidence="3" key="1">
    <citation type="submission" date="2013-09" db="EMBL/GenBank/DDBJ databases">
        <title>Corchorus olitorius genome sequencing.</title>
        <authorList>
            <person name="Alam M."/>
            <person name="Haque M.S."/>
            <person name="Islam M.S."/>
            <person name="Emdad E.M."/>
            <person name="Islam M.M."/>
            <person name="Ahmed B."/>
            <person name="Halim A."/>
            <person name="Hossen Q.M.M."/>
            <person name="Hossain M.Z."/>
            <person name="Ahmed R."/>
            <person name="Khan M.M."/>
            <person name="Islam R."/>
            <person name="Rashid M.M."/>
            <person name="Khan S.A."/>
            <person name="Rahman M.S."/>
            <person name="Alam M."/>
            <person name="Yahiya A.S."/>
            <person name="Khan M.S."/>
            <person name="Azam M.S."/>
            <person name="Haque T."/>
            <person name="Lashkar M.Z.H."/>
            <person name="Akhand A.I."/>
            <person name="Morshed G."/>
            <person name="Roy S."/>
            <person name="Uddin K.S."/>
            <person name="Rabeya T."/>
            <person name="Hossain A.S."/>
            <person name="Chowdhury A."/>
            <person name="Snigdha A.R."/>
            <person name="Mortoza M.S."/>
            <person name="Matin S.A."/>
            <person name="Hoque S.M.E."/>
            <person name="Islam M.K."/>
            <person name="Roy D.K."/>
            <person name="Haider R."/>
            <person name="Moosa M.M."/>
            <person name="Elias S.M."/>
            <person name="Hasan A.M."/>
            <person name="Jahan S."/>
            <person name="Shafiuddin M."/>
            <person name="Mahmood N."/>
            <person name="Shommy N.S."/>
        </authorList>
    </citation>
    <scope>NUCLEOTIDE SEQUENCE [LARGE SCALE GENOMIC DNA]</scope>
    <source>
        <strain evidence="3">cv. O-4</strain>
    </source>
</reference>
<feature type="domain" description="DUF7722" evidence="1">
    <location>
        <begin position="77"/>
        <end position="123"/>
    </location>
</feature>
<evidence type="ECO:0000313" key="3">
    <source>
        <dbReference type="Proteomes" id="UP000187203"/>
    </source>
</evidence>
<proteinExistence type="predicted"/>
<dbReference type="PANTHER" id="PTHR33513:SF4">
    <property type="entry name" value="GB|AAF04428.1"/>
    <property type="match status" value="1"/>
</dbReference>
<dbReference type="Pfam" id="PF24847">
    <property type="entry name" value="DUF7722"/>
    <property type="match status" value="1"/>
</dbReference>
<dbReference type="STRING" id="93759.A0A1R3HCK8"/>
<evidence type="ECO:0000259" key="1">
    <source>
        <dbReference type="Pfam" id="PF24847"/>
    </source>
</evidence>
<dbReference type="EMBL" id="AWUE01020447">
    <property type="protein sequence ID" value="OMO68094.1"/>
    <property type="molecule type" value="Genomic_DNA"/>
</dbReference>
<sequence length="127" mass="14921">MGKRVVSGLTLLFLEEKQKQKHMENSDSISNHGGDAMLEKSITMKEDVNEEDIDHVIKNTTNEINDKSCSFLMPLHYPLFTKEEYENMPLWRLDQLFAEYRLKIMEGDLDYKRKFAMAAFLWPTSLK</sequence>
<dbReference type="InterPro" id="IPR056139">
    <property type="entry name" value="DUF7722"/>
</dbReference>